<protein>
    <recommendedName>
        <fullName evidence="1">DUF8198 domain-containing protein</fullName>
    </recommendedName>
</protein>
<accession>A0A516SKA6</accession>
<dbReference type="Proteomes" id="UP000317550">
    <property type="component" value="Chromosome"/>
</dbReference>
<gene>
    <name evidence="2" type="ORF">FNU76_19960</name>
</gene>
<sequence>MLASLDDTITQSGLSRPRYLLAHWQTQRLARSYADLAASERYAPATEFFLADLYAPRDFSRRDQDGERVVAKMRALLPARAMAAIQSALHLNRLSQQLDIGMADMLFGEMGVADIDEVNYAEAYRRCKQFAARREQIVLVDALGHELDAVVKKPLVQLALKLAHGPAHLAGLGELQDFLERGVAAFLHMRGAEVFLATVRERESSILARIEAGEPQPFRLDG</sequence>
<keyword evidence="3" id="KW-1185">Reference proteome</keyword>
<evidence type="ECO:0000313" key="2">
    <source>
        <dbReference type="EMBL" id="QDQ28448.1"/>
    </source>
</evidence>
<organism evidence="2 3">
    <name type="scientific">Chitinimonas arctica</name>
    <dbReference type="NCBI Taxonomy" id="2594795"/>
    <lineage>
        <taxon>Bacteria</taxon>
        <taxon>Pseudomonadati</taxon>
        <taxon>Pseudomonadota</taxon>
        <taxon>Betaproteobacteria</taxon>
        <taxon>Neisseriales</taxon>
        <taxon>Chitinibacteraceae</taxon>
        <taxon>Chitinimonas</taxon>
    </lineage>
</organism>
<dbReference type="EMBL" id="CP041730">
    <property type="protein sequence ID" value="QDQ28448.1"/>
    <property type="molecule type" value="Genomic_DNA"/>
</dbReference>
<dbReference type="InterPro" id="IPR058063">
    <property type="entry name" value="FFLEE_fam"/>
</dbReference>
<dbReference type="RefSeq" id="WP_144279831.1">
    <property type="nucleotide sequence ID" value="NZ_CP041730.1"/>
</dbReference>
<evidence type="ECO:0000313" key="3">
    <source>
        <dbReference type="Proteomes" id="UP000317550"/>
    </source>
</evidence>
<dbReference type="InterPro" id="IPR058511">
    <property type="entry name" value="DUF8198"/>
</dbReference>
<reference evidence="3" key="1">
    <citation type="submission" date="2019-07" db="EMBL/GenBank/DDBJ databases">
        <title>Chitinimonas sp. nov., isolated from Ny-Alesund, arctica soil.</title>
        <authorList>
            <person name="Xu Q."/>
            <person name="Peng F."/>
        </authorList>
    </citation>
    <scope>NUCLEOTIDE SEQUENCE [LARGE SCALE GENOMIC DNA]</scope>
    <source>
        <strain evidence="3">R3-44</strain>
    </source>
</reference>
<evidence type="ECO:0000259" key="1">
    <source>
        <dbReference type="Pfam" id="PF26621"/>
    </source>
</evidence>
<name>A0A516SKA6_9NEIS</name>
<dbReference type="KEGG" id="cari:FNU76_19960"/>
<dbReference type="AlphaFoldDB" id="A0A516SKA6"/>
<dbReference type="NCBIfam" id="NF047641">
    <property type="entry name" value="FFLEE_fam"/>
    <property type="match status" value="1"/>
</dbReference>
<dbReference type="Pfam" id="PF26621">
    <property type="entry name" value="DUF8198"/>
    <property type="match status" value="1"/>
</dbReference>
<feature type="domain" description="DUF8198" evidence="1">
    <location>
        <begin position="13"/>
        <end position="217"/>
    </location>
</feature>
<dbReference type="OrthoDB" id="7957365at2"/>
<proteinExistence type="predicted"/>